<reference evidence="1 2" key="1">
    <citation type="journal article" date="2017" name="Antonie Van Leeuwenhoek">
        <title>Rhizobium rhizosphaerae sp. nov., a novel species isolated from rice rhizosphere.</title>
        <authorList>
            <person name="Zhao J.J."/>
            <person name="Zhang J."/>
            <person name="Zhang R.J."/>
            <person name="Zhang C.W."/>
            <person name="Yin H.Q."/>
            <person name="Zhang X.X."/>
        </authorList>
    </citation>
    <scope>NUCLEOTIDE SEQUENCE [LARGE SCALE GENOMIC DNA]</scope>
    <source>
        <strain evidence="1 2">S18K6</strain>
    </source>
</reference>
<dbReference type="Gene3D" id="2.60.40.4380">
    <property type="entry name" value="Translational regulator CsrA"/>
    <property type="match status" value="1"/>
</dbReference>
<gene>
    <name evidence="1" type="ORF">GCHA_4659</name>
</gene>
<dbReference type="GO" id="GO:0006402">
    <property type="term" value="P:mRNA catabolic process"/>
    <property type="evidence" value="ECO:0007669"/>
    <property type="project" value="InterPro"/>
</dbReference>
<dbReference type="RefSeq" id="WP_007992265.1">
    <property type="nucleotide sequence ID" value="NZ_BAEM01000063.1"/>
</dbReference>
<dbReference type="GO" id="GO:0003723">
    <property type="term" value="F:RNA binding"/>
    <property type="evidence" value="ECO:0007669"/>
    <property type="project" value="InterPro"/>
</dbReference>
<organism evidence="1 2">
    <name type="scientific">Paraglaciecola chathamensis S18K6</name>
    <dbReference type="NCBI Taxonomy" id="1127672"/>
    <lineage>
        <taxon>Bacteria</taxon>
        <taxon>Pseudomonadati</taxon>
        <taxon>Pseudomonadota</taxon>
        <taxon>Gammaproteobacteria</taxon>
        <taxon>Alteromonadales</taxon>
        <taxon>Alteromonadaceae</taxon>
        <taxon>Paraglaciecola</taxon>
    </lineage>
</organism>
<sequence>MSFLVITRKSGESLVLRAGNQSVQLVIRKVTSNEAKICYNASCAVKIDTGLTMVSVSSSEPVIIKHSGNDFEISGLKNELGNPVYVSCSFLEVKRGHLKLGVQAESCVEIMRDELLLTEVEA</sequence>
<protein>
    <submittedName>
        <fullName evidence="1">Uncharacterized protein</fullName>
    </submittedName>
</protein>
<dbReference type="Proteomes" id="UP000006320">
    <property type="component" value="Unassembled WGS sequence"/>
</dbReference>
<dbReference type="AlphaFoldDB" id="A0AAV3V724"/>
<name>A0AAV3V724_9ALTE</name>
<accession>A0AAV3V724</accession>
<comment type="caution">
    <text evidence="1">The sequence shown here is derived from an EMBL/GenBank/DDBJ whole genome shotgun (WGS) entry which is preliminary data.</text>
</comment>
<evidence type="ECO:0000313" key="2">
    <source>
        <dbReference type="Proteomes" id="UP000006320"/>
    </source>
</evidence>
<proteinExistence type="predicted"/>
<dbReference type="GO" id="GO:0006109">
    <property type="term" value="P:regulation of carbohydrate metabolic process"/>
    <property type="evidence" value="ECO:0007669"/>
    <property type="project" value="InterPro"/>
</dbReference>
<dbReference type="InterPro" id="IPR036107">
    <property type="entry name" value="CsrA_sf"/>
</dbReference>
<dbReference type="EMBL" id="BAEM01000063">
    <property type="protein sequence ID" value="GAC12576.1"/>
    <property type="molecule type" value="Genomic_DNA"/>
</dbReference>
<evidence type="ECO:0000313" key="1">
    <source>
        <dbReference type="EMBL" id="GAC12576.1"/>
    </source>
</evidence>